<dbReference type="Pfam" id="PF16206">
    <property type="entry name" value="Mon2_C"/>
    <property type="match status" value="1"/>
</dbReference>
<evidence type="ECO:0000259" key="8">
    <source>
        <dbReference type="Pfam" id="PF16213"/>
    </source>
</evidence>
<evidence type="ECO:0000259" key="5">
    <source>
        <dbReference type="Pfam" id="PF09324"/>
    </source>
</evidence>
<dbReference type="InterPro" id="IPR015403">
    <property type="entry name" value="Mon2/Sec7/BIG1-like_HDS"/>
</dbReference>
<keyword evidence="4" id="KW-0653">Protein transport</keyword>
<evidence type="ECO:0000256" key="3">
    <source>
        <dbReference type="ARBA" id="ARBA00022448"/>
    </source>
</evidence>
<keyword evidence="3" id="KW-0813">Transport</keyword>
<accession>A0A8J5CI59</accession>
<evidence type="ECO:0000256" key="2">
    <source>
        <dbReference type="ARBA" id="ARBA00017134"/>
    </source>
</evidence>
<dbReference type="AlphaFoldDB" id="A0A8J5CI59"/>
<dbReference type="PANTHER" id="PTHR10663:SF333">
    <property type="entry name" value="PROTEIN MON2 HOMOLOG"/>
    <property type="match status" value="1"/>
</dbReference>
<evidence type="ECO:0000313" key="10">
    <source>
        <dbReference type="Proteomes" id="UP000770661"/>
    </source>
</evidence>
<dbReference type="SUPFAM" id="SSF48371">
    <property type="entry name" value="ARM repeat"/>
    <property type="match status" value="1"/>
</dbReference>
<dbReference type="InterPro" id="IPR032691">
    <property type="entry name" value="Mon2/Sec7/BIG1-like_HUS"/>
</dbReference>
<sequence length="1207" mass="132939">MTTTTSDGKAAKMLDALQSDLRALCMETKKRYPHIKDSCEEAIIKVRGASMNPQSSLSQITSQVLYPLVQAAETKDPKIVKLSLSLMQRLIVADVVDANSGEHVVETLWMLMEAGIEELKVLQTVTLLLTTSAATQGPTLAKALVLCFRLHFTKDATVVNTASATVRQLVSVVFERVVAEDAKYYMEESGLNAGEEEGDDQNINLEELKVLSANSPKTLRPAAADAYLMFQDLVQLVNADQPLWLLGLTEMTRTFGLELLESVLTTFPTVFYNHPEFNFLLKDRVCALVIKLFSPNIKYRTSVPASMQQATPLDKPYFPIAMRLLRVVSVLIQKYYPLLVTQCEIFLSLMVKFLDGDRPMWQRGLALEVLHKLATQPNLLQSFCTNYDMKPHSTKIFQDIVNSLGAFVQSLFISPQSSVASQHGNNSPGGGQGQSPALLAGMPVGPGVSPQPAFFYRGVYLPLCISIPTGQAKSSYLEMLDKLEPPMIPDGYGVSVAYYCLLDIIRSIHLVMMGPNAPTEAHSGMNEQYDPSEEDRKIHEQLVNSAWCGLLAALTILLEACTDEAATENILKAIQTFASLAGKLELTTPRDAFITALCKSCLPPHYTLTVLNNASVAAAASSSVSRGHQRSPSAESQHQYYDSEVRHQVVAVGTALATPSLPVGAQQGPVMLTNKNLQCMRATLSMAHCHGGVLGAAWHLLLTTLQHLVWILGLKPSTGGSLKAGRSTAETNAVITTAVIADLPVLSSMLSRLFESSQHLNDVALHHLIDALCQLSRESMELAYTNREPSLFAVAKLLETGVVNLGRVEVLWRPVTNHLLDVCQHPHVRMREWGVEAVTYLVKAALTHKHSPPLKDNQKLQTLLLSPLSEVSLVGHPDVRQKQLESLLHILHSCGELLHHGWPLILNIIGAINDNHSEHLVRLAFQCLQLVVTDFLPLMPWSCLPLTVDTAAKFGSQTQELNISLTAVGLMWNISDYFYQNQEKLRVSLTSDNQVFPDFPGVPNMPPFDKLWMCLYARLGDLCVDSRPAVRKSAGQTLFSTIAAHGALLHNQTWQAVLWQVLFPLLDKVRQLSDSASTDKVDQGGNILIHHSRNTQQKQWAETQVLTLSGVARVFSTKQKILQGLGDFPRAWALLLDFIHTAALSKSNEVSLAALKSLQEMLQAGQSPNPARLRRLALTCTLTLPSRSGRFHCQLEHCLEGLAHHRQ</sequence>
<feature type="domain" description="Mon2 C-terminal" evidence="7">
    <location>
        <begin position="933"/>
        <end position="1164"/>
    </location>
</feature>
<proteinExistence type="inferred from homology"/>
<dbReference type="PANTHER" id="PTHR10663">
    <property type="entry name" value="GUANYL-NUCLEOTIDE EXCHANGE FACTOR"/>
    <property type="match status" value="1"/>
</dbReference>
<evidence type="ECO:0000259" key="6">
    <source>
        <dbReference type="Pfam" id="PF12783"/>
    </source>
</evidence>
<name>A0A8J5CI59_CHIOP</name>
<dbReference type="Proteomes" id="UP000770661">
    <property type="component" value="Unassembled WGS sequence"/>
</dbReference>
<keyword evidence="10" id="KW-1185">Reference proteome</keyword>
<evidence type="ECO:0000259" key="7">
    <source>
        <dbReference type="Pfam" id="PF16206"/>
    </source>
</evidence>
<feature type="domain" description="Mon2/Sec7/BIG1-like HDS" evidence="5">
    <location>
        <begin position="850"/>
        <end position="929"/>
    </location>
</feature>
<comment type="similarity">
    <text evidence="1">Belongs to the MON2 family.</text>
</comment>
<feature type="domain" description="Mon2/Sec7/BIG1-like dimerisation and cyclophilin-binding" evidence="8">
    <location>
        <begin position="10"/>
        <end position="181"/>
    </location>
</feature>
<dbReference type="OrthoDB" id="294853at2759"/>
<organism evidence="9 10">
    <name type="scientific">Chionoecetes opilio</name>
    <name type="common">Atlantic snow crab</name>
    <name type="synonym">Cancer opilio</name>
    <dbReference type="NCBI Taxonomy" id="41210"/>
    <lineage>
        <taxon>Eukaryota</taxon>
        <taxon>Metazoa</taxon>
        <taxon>Ecdysozoa</taxon>
        <taxon>Arthropoda</taxon>
        <taxon>Crustacea</taxon>
        <taxon>Multicrustacea</taxon>
        <taxon>Malacostraca</taxon>
        <taxon>Eumalacostraca</taxon>
        <taxon>Eucarida</taxon>
        <taxon>Decapoda</taxon>
        <taxon>Pleocyemata</taxon>
        <taxon>Brachyura</taxon>
        <taxon>Eubrachyura</taxon>
        <taxon>Majoidea</taxon>
        <taxon>Majidae</taxon>
        <taxon>Chionoecetes</taxon>
    </lineage>
</organism>
<dbReference type="Pfam" id="PF09324">
    <property type="entry name" value="Sec7-like_HDS"/>
    <property type="match status" value="1"/>
</dbReference>
<dbReference type="InterPro" id="IPR032817">
    <property type="entry name" value="Mon2_C"/>
</dbReference>
<dbReference type="GO" id="GO:0015031">
    <property type="term" value="P:protein transport"/>
    <property type="evidence" value="ECO:0007669"/>
    <property type="project" value="UniProtKB-KW"/>
</dbReference>
<dbReference type="Pfam" id="PF16213">
    <property type="entry name" value="DCB"/>
    <property type="match status" value="1"/>
</dbReference>
<dbReference type="InterPro" id="IPR032629">
    <property type="entry name" value="DCB_dom"/>
</dbReference>
<comment type="caution">
    <text evidence="9">The sequence shown here is derived from an EMBL/GenBank/DDBJ whole genome shotgun (WGS) entry which is preliminary data.</text>
</comment>
<gene>
    <name evidence="9" type="primary">mon2</name>
    <name evidence="9" type="ORF">GWK47_019391</name>
</gene>
<evidence type="ECO:0000256" key="4">
    <source>
        <dbReference type="ARBA" id="ARBA00022927"/>
    </source>
</evidence>
<dbReference type="EMBL" id="JACEEZ010022792">
    <property type="protein sequence ID" value="KAG0712005.1"/>
    <property type="molecule type" value="Genomic_DNA"/>
</dbReference>
<feature type="domain" description="Mon2/Sec7/BIG1-like HUS" evidence="6">
    <location>
        <begin position="223"/>
        <end position="396"/>
    </location>
</feature>
<evidence type="ECO:0000256" key="1">
    <source>
        <dbReference type="ARBA" id="ARBA00008144"/>
    </source>
</evidence>
<dbReference type="InterPro" id="IPR016024">
    <property type="entry name" value="ARM-type_fold"/>
</dbReference>
<protein>
    <recommendedName>
        <fullName evidence="2">Protein MON2 homolog</fullName>
    </recommendedName>
</protein>
<dbReference type="Pfam" id="PF12783">
    <property type="entry name" value="Sec7-like_HUS"/>
    <property type="match status" value="1"/>
</dbReference>
<evidence type="ECO:0000313" key="9">
    <source>
        <dbReference type="EMBL" id="KAG0712005.1"/>
    </source>
</evidence>
<reference evidence="9" key="1">
    <citation type="submission" date="2020-07" db="EMBL/GenBank/DDBJ databases">
        <title>The High-quality genome of the commercially important snow crab, Chionoecetes opilio.</title>
        <authorList>
            <person name="Jeong J.-H."/>
            <person name="Ryu S."/>
        </authorList>
    </citation>
    <scope>NUCLEOTIDE SEQUENCE</scope>
    <source>
        <strain evidence="9">MADBK_172401_WGS</strain>
        <tissue evidence="9">Digestive gland</tissue>
    </source>
</reference>